<dbReference type="EMBL" id="JBHFGU010000004">
    <property type="protein sequence ID" value="MFB2620811.1"/>
    <property type="molecule type" value="Genomic_DNA"/>
</dbReference>
<keyword evidence="4" id="KW-1185">Reference proteome</keyword>
<dbReference type="Gene3D" id="2.20.200.10">
    <property type="entry name" value="Outer membrane efflux proteins (OEP)"/>
    <property type="match status" value="1"/>
</dbReference>
<evidence type="ECO:0000313" key="4">
    <source>
        <dbReference type="Proteomes" id="UP001576708"/>
    </source>
</evidence>
<dbReference type="NCBIfam" id="TIGR01845">
    <property type="entry name" value="outer_NodT"/>
    <property type="match status" value="1"/>
</dbReference>
<organism evidence="3 4">
    <name type="scientific">Shewanella mangrovisoli</name>
    <dbReference type="NCBI Taxonomy" id="2864211"/>
    <lineage>
        <taxon>Bacteria</taxon>
        <taxon>Pseudomonadati</taxon>
        <taxon>Pseudomonadota</taxon>
        <taxon>Gammaproteobacteria</taxon>
        <taxon>Alteromonadales</taxon>
        <taxon>Shewanellaceae</taxon>
        <taxon>Shewanella</taxon>
    </lineage>
</organism>
<dbReference type="SUPFAM" id="SSF56954">
    <property type="entry name" value="Outer membrane efflux proteins (OEP)"/>
    <property type="match status" value="1"/>
</dbReference>
<dbReference type="PANTHER" id="PTHR30203">
    <property type="entry name" value="OUTER MEMBRANE CATION EFFLUX PROTEIN"/>
    <property type="match status" value="1"/>
</dbReference>
<keyword evidence="2" id="KW-0564">Palmitate</keyword>
<dbReference type="Proteomes" id="UP001576708">
    <property type="component" value="Unassembled WGS sequence"/>
</dbReference>
<comment type="similarity">
    <text evidence="1 2">Belongs to the outer membrane factor (OMF) (TC 1.B.17) family.</text>
</comment>
<accession>A0ABV4VKH1</accession>
<protein>
    <submittedName>
        <fullName evidence="3">TolC family protein</fullName>
    </submittedName>
</protein>
<dbReference type="Pfam" id="PF02321">
    <property type="entry name" value="OEP"/>
    <property type="match status" value="2"/>
</dbReference>
<gene>
    <name evidence="3" type="ORF">ACE02W_13420</name>
</gene>
<sequence length="489" mass="52490">MNKHLLMAFTAISLLGGCSMSPDYAPPKVKVSELYLNAATEGVSQEALAYQAWWRQFNDPQLNALVTKTQQQNISLQIASERVRAARAYQAAVSSLKVPTISVGAGYLDMRISENDPLMGSAVGGIDLSAGLGGGNLKLMNRDPNSTTVGATIAWEADLFGRIASLTQAAEIRAEQAQLYRANLTTLMTAEVIDNYLQYRGTQERMAIARQNIAEQAEVLALVESLERNGYGSPLDVANAKAALAASEAMLPMLSSAEQAHLHRLAILLGENLNETSGRLSTAALPAMTELIPTGVPSELLTRRLDIAIAEREMAAKNQELGAAIAAKYPSFFLTGAPGLSADHIDDLFSSDSLTWALGAGVSWNVFDGGRTQAMVEIQEAGFKTAALSYQQAVNNAINEVETVLKHYGNNQQYHRFIAKAEAQSEVAVQKATSLYRAGLENHLSVLTAQNVKNNMQDAEVLARLQTASSVVSLYKALGGDWTLANTAD</sequence>
<dbReference type="Gene3D" id="1.20.1600.10">
    <property type="entry name" value="Outer membrane efflux proteins (OEP)"/>
    <property type="match status" value="1"/>
</dbReference>
<comment type="subcellular location">
    <subcellularLocation>
        <location evidence="2">Cell outer membrane</location>
        <topology evidence="2">Lipid-anchor</topology>
    </subcellularLocation>
</comment>
<proteinExistence type="inferred from homology"/>
<dbReference type="InterPro" id="IPR003423">
    <property type="entry name" value="OMP_efflux"/>
</dbReference>
<comment type="caution">
    <text evidence="3">The sequence shown here is derived from an EMBL/GenBank/DDBJ whole genome shotgun (WGS) entry which is preliminary data.</text>
</comment>
<dbReference type="PROSITE" id="PS51257">
    <property type="entry name" value="PROKAR_LIPOPROTEIN"/>
    <property type="match status" value="1"/>
</dbReference>
<keyword evidence="2" id="KW-0472">Membrane</keyword>
<name>A0ABV4VKH1_9GAMM</name>
<dbReference type="PANTHER" id="PTHR30203:SF25">
    <property type="entry name" value="OUTER MEMBRANE PROTEIN-RELATED"/>
    <property type="match status" value="1"/>
</dbReference>
<evidence type="ECO:0000313" key="3">
    <source>
        <dbReference type="EMBL" id="MFB2620811.1"/>
    </source>
</evidence>
<dbReference type="InterPro" id="IPR010131">
    <property type="entry name" value="MdtP/NodT-like"/>
</dbReference>
<reference evidence="3 4" key="1">
    <citation type="submission" date="2024-09" db="EMBL/GenBank/DDBJ databases">
        <authorList>
            <person name="Zhang Y."/>
        </authorList>
    </citation>
    <scope>NUCLEOTIDE SEQUENCE [LARGE SCALE GENOMIC DNA]</scope>
    <source>
        <strain evidence="3 4">ZJ318</strain>
    </source>
</reference>
<keyword evidence="2" id="KW-0449">Lipoprotein</keyword>
<evidence type="ECO:0000256" key="1">
    <source>
        <dbReference type="ARBA" id="ARBA00007613"/>
    </source>
</evidence>
<evidence type="ECO:0000256" key="2">
    <source>
        <dbReference type="RuleBase" id="RU362097"/>
    </source>
</evidence>
<keyword evidence="2" id="KW-1134">Transmembrane beta strand</keyword>
<dbReference type="RefSeq" id="WP_342201998.1">
    <property type="nucleotide sequence ID" value="NZ_JBCATE010000004.1"/>
</dbReference>
<keyword evidence="2" id="KW-0812">Transmembrane</keyword>